<reference evidence="1 2" key="1">
    <citation type="journal article" date="2021" name="Sci. Rep.">
        <title>The distribution of antibiotic resistance genes in chicken gut microbiota commensals.</title>
        <authorList>
            <person name="Juricova H."/>
            <person name="Matiasovicova J."/>
            <person name="Kubasova T."/>
            <person name="Cejkova D."/>
            <person name="Rychlik I."/>
        </authorList>
    </citation>
    <scope>NUCLEOTIDE SEQUENCE [LARGE SCALE GENOMIC DNA]</scope>
    <source>
        <strain evidence="1 2">An411</strain>
    </source>
</reference>
<dbReference type="Pfam" id="PF13310">
    <property type="entry name" value="Virulence_RhuM"/>
    <property type="match status" value="1"/>
</dbReference>
<dbReference type="PANTHER" id="PTHR35810">
    <property type="entry name" value="CYTOPLASMIC PROTEIN-RELATED"/>
    <property type="match status" value="1"/>
</dbReference>
<accession>A0ABS2FWK7</accession>
<dbReference type="PIRSF" id="PIRSF015268">
    <property type="entry name" value="Virulence_RhuM"/>
    <property type="match status" value="1"/>
</dbReference>
<comment type="caution">
    <text evidence="1">The sequence shown here is derived from an EMBL/GenBank/DDBJ whole genome shotgun (WGS) entry which is preliminary data.</text>
</comment>
<name>A0ABS2FWK7_9FIRM</name>
<keyword evidence="2" id="KW-1185">Reference proteome</keyword>
<dbReference type="EMBL" id="JACSNX010000020">
    <property type="protein sequence ID" value="MBM6851989.1"/>
    <property type="molecule type" value="Genomic_DNA"/>
</dbReference>
<dbReference type="InterPro" id="IPR011204">
    <property type="entry name" value="Virulence_RhuM-like"/>
</dbReference>
<evidence type="ECO:0000313" key="2">
    <source>
        <dbReference type="Proteomes" id="UP000719500"/>
    </source>
</evidence>
<protein>
    <submittedName>
        <fullName evidence="1">Virulence RhuM family protein</fullName>
    </submittedName>
</protein>
<proteinExistence type="predicted"/>
<dbReference type="PANTHER" id="PTHR35810:SF1">
    <property type="entry name" value="CYTOPLASMIC PROTEIN"/>
    <property type="match status" value="1"/>
</dbReference>
<gene>
    <name evidence="1" type="ORF">H9X91_11130</name>
</gene>
<organism evidence="1 2">
    <name type="scientific">Oscillibacter valericigenes</name>
    <dbReference type="NCBI Taxonomy" id="351091"/>
    <lineage>
        <taxon>Bacteria</taxon>
        <taxon>Bacillati</taxon>
        <taxon>Bacillota</taxon>
        <taxon>Clostridia</taxon>
        <taxon>Eubacteriales</taxon>
        <taxon>Oscillospiraceae</taxon>
        <taxon>Oscillibacter</taxon>
    </lineage>
</organism>
<sequence length="341" mass="39468">MEKQPSPRGEILLYENGGEKEFVSVVFQDETFWLTQSGMAELFDCSTDNISLHLKNIYAEEELTPEATTEKISVVRQEGSRQVRRTLEHYNLDAIIAVGYRVNSKKATRFRQWATKTLKEYIQKGFVLNDEMLKNGRPFGRDYFDELLERIREIRASERRAYQKIADVFEQCSYDYDKNSETTRAFYAFVQNKLHFAVTGKTAAELISERANPDSPTMGLTTWKGAPDGKILKSDTLVAKNYLNEKEISRLNRLVTMFIDYAELMAEDQVPMSMEDWLRETDLFLTNNRRNVLEGKGRISREAAMKKVGAVYEEFRKKQDADYISDFDRAMEKYLKGGGST</sequence>
<dbReference type="Proteomes" id="UP000719500">
    <property type="component" value="Unassembled WGS sequence"/>
</dbReference>
<evidence type="ECO:0000313" key="1">
    <source>
        <dbReference type="EMBL" id="MBM6851989.1"/>
    </source>
</evidence>
<dbReference type="RefSeq" id="WP_204805100.1">
    <property type="nucleotide sequence ID" value="NZ_JACSNX010000020.1"/>
</dbReference>